<sequence length="963" mass="103797">MRLFTALRSATGTGPRFVLLMALVTVSSIPLLDGLFAVVLETGNPRRGLDGAVGCLYAAGYDPSGTDLNNLLSTLRRPEALVKCLGEQPESYRGTLATLALLAVAGLVYWWLPKVRDRRRTTLPVEEVDADGTLGAELAALRAHTGVRSDLRFRVDPRRLTSGASVYGRTGDYTVCLHAGLLARRGTDPEGFRAVVLHELAHVHHRDVDYAYASTALWRVFVLLVLLPHFAMVGWIVGLALSGTDSPWWPGALPEMLSSVFACLLLAGLVHLARADLLRRRELHADLRAVAWGAHPATWNRPDPPGLVTPLLRRLTALLRTHPDWADRRRVLADAGRLLRVSPLEMFLTGASTSLLYGSLTVLPLLPSSRPDALWPTLALVAPVLCCALGLPVVRAARTDGHTGSGASAGLWLGCGLLVGEFVASGRYRLDWLPQQPQLLLAFLFIGAVPVVWWTQSLRLVLGLSKRGLRWAAAGLCALVTTTLLWAGLLWWRWGGERIALGAGDPDGALAKQYRQMVPGRWQDYGFDLSTLSAGMSLLTPLHGDALVAAAALLLWLVPLVLLLLQRAGPGLRVRRTLGAGLAGGLLSWAGLAAAQFALYVQRPATPKLRAGPFLVVHVWWMIVGLMAACLLTGALVAAFSRRHWLLRALIAAQVVQLMSYGAVFLLYSADGCLGPLNTVFDRCQWHTHNGLVVDRGVTFLTLPNAVLGAGCAALVGAGVAWSVRRLRGRPRPAVPALPAATGPVRRRLRFLKTATVLTLGVPALLVAVVINTQPSSAPVASQLTQDPAAPHRGQAPAEPEGKKSRPTPPARKSKLHTWQVWSWLNNGGARYARQIAAASLALDSQIIKVQTQPRNRNGKVSVDEKPFHRLCGALGTRVEEAQNYLQVPDQGLQDAWSDALARVLSGARDCQTAMIPPKGAPHRTEAERAQLFTTSLNRIVVGVRDLTGAVKDITKAATEAAE</sequence>
<reference evidence="10 11" key="1">
    <citation type="submission" date="2016-09" db="EMBL/GenBank/DDBJ databases">
        <title>Complete genome sequencing of Streptomyces lydicus 103 and metabolic pathways analysis of antibiotic biosynthesis.</title>
        <authorList>
            <person name="Jia N."/>
            <person name="Ding M.-Z."/>
            <person name="Gao F."/>
            <person name="Yuan Y.-J."/>
        </authorList>
    </citation>
    <scope>NUCLEOTIDE SEQUENCE [LARGE SCALE GENOMIC DNA]</scope>
    <source>
        <strain evidence="10 11">103</strain>
    </source>
</reference>
<feature type="transmembrane region" description="Helical" evidence="8">
    <location>
        <begin position="468"/>
        <end position="492"/>
    </location>
</feature>
<gene>
    <name evidence="10" type="ORF">SL103_21735</name>
</gene>
<keyword evidence="11" id="KW-1185">Reference proteome</keyword>
<evidence type="ECO:0000256" key="5">
    <source>
        <dbReference type="ARBA" id="ARBA00022833"/>
    </source>
</evidence>
<keyword evidence="6" id="KW-0482">Metalloprotease</keyword>
<feature type="transmembrane region" description="Helical" evidence="8">
    <location>
        <begin position="706"/>
        <end position="724"/>
    </location>
</feature>
<keyword evidence="3" id="KW-0479">Metal-binding</keyword>
<evidence type="ECO:0000256" key="2">
    <source>
        <dbReference type="ARBA" id="ARBA00022670"/>
    </source>
</evidence>
<feature type="transmembrane region" description="Helical" evidence="8">
    <location>
        <begin position="577"/>
        <end position="599"/>
    </location>
</feature>
<dbReference type="Pfam" id="PF01435">
    <property type="entry name" value="Peptidase_M48"/>
    <property type="match status" value="1"/>
</dbReference>
<evidence type="ECO:0000256" key="7">
    <source>
        <dbReference type="SAM" id="MobiDB-lite"/>
    </source>
</evidence>
<dbReference type="GO" id="GO:0006508">
    <property type="term" value="P:proteolysis"/>
    <property type="evidence" value="ECO:0007669"/>
    <property type="project" value="UniProtKB-KW"/>
</dbReference>
<dbReference type="Gene3D" id="3.30.2010.10">
    <property type="entry name" value="Metalloproteases ('zincins'), catalytic domain"/>
    <property type="match status" value="1"/>
</dbReference>
<keyword evidence="2" id="KW-0645">Protease</keyword>
<feature type="transmembrane region" description="Helical" evidence="8">
    <location>
        <begin position="373"/>
        <end position="394"/>
    </location>
</feature>
<evidence type="ECO:0000256" key="4">
    <source>
        <dbReference type="ARBA" id="ARBA00022801"/>
    </source>
</evidence>
<feature type="transmembrane region" description="Helical" evidence="8">
    <location>
        <begin position="256"/>
        <end position="273"/>
    </location>
</feature>
<feature type="transmembrane region" description="Helical" evidence="8">
    <location>
        <begin position="406"/>
        <end position="426"/>
    </location>
</feature>
<protein>
    <recommendedName>
        <fullName evidence="9">Peptidase M48 domain-containing protein</fullName>
    </recommendedName>
</protein>
<evidence type="ECO:0000256" key="6">
    <source>
        <dbReference type="ARBA" id="ARBA00023049"/>
    </source>
</evidence>
<dbReference type="GO" id="GO:0046872">
    <property type="term" value="F:metal ion binding"/>
    <property type="evidence" value="ECO:0007669"/>
    <property type="project" value="UniProtKB-KW"/>
</dbReference>
<feature type="transmembrane region" description="Helical" evidence="8">
    <location>
        <begin position="95"/>
        <end position="112"/>
    </location>
</feature>
<feature type="transmembrane region" description="Helical" evidence="8">
    <location>
        <begin position="546"/>
        <end position="565"/>
    </location>
</feature>
<feature type="transmembrane region" description="Helical" evidence="8">
    <location>
        <begin position="17"/>
        <end position="40"/>
    </location>
</feature>
<feature type="transmembrane region" description="Helical" evidence="8">
    <location>
        <begin position="347"/>
        <end position="367"/>
    </location>
</feature>
<feature type="transmembrane region" description="Helical" evidence="8">
    <location>
        <begin position="619"/>
        <end position="638"/>
    </location>
</feature>
<evidence type="ECO:0000256" key="3">
    <source>
        <dbReference type="ARBA" id="ARBA00022723"/>
    </source>
</evidence>
<feature type="transmembrane region" description="Helical" evidence="8">
    <location>
        <begin position="216"/>
        <end position="236"/>
    </location>
</feature>
<feature type="domain" description="Peptidase M48" evidence="9">
    <location>
        <begin position="164"/>
        <end position="332"/>
    </location>
</feature>
<dbReference type="EMBL" id="CP017157">
    <property type="protein sequence ID" value="AOP48503.1"/>
    <property type="molecule type" value="Genomic_DNA"/>
</dbReference>
<name>A0A1D7VP12_9ACTN</name>
<comment type="cofactor">
    <cofactor evidence="1">
        <name>Zn(2+)</name>
        <dbReference type="ChEBI" id="CHEBI:29105"/>
    </cofactor>
</comment>
<dbReference type="AlphaFoldDB" id="A0A1D7VP12"/>
<accession>A0A1D7VP12</accession>
<keyword evidence="4" id="KW-0378">Hydrolase</keyword>
<evidence type="ECO:0000313" key="11">
    <source>
        <dbReference type="Proteomes" id="UP000094094"/>
    </source>
</evidence>
<keyword evidence="5" id="KW-0862">Zinc</keyword>
<dbReference type="GO" id="GO:0004222">
    <property type="term" value="F:metalloendopeptidase activity"/>
    <property type="evidence" value="ECO:0007669"/>
    <property type="project" value="InterPro"/>
</dbReference>
<feature type="transmembrane region" description="Helical" evidence="8">
    <location>
        <begin position="438"/>
        <end position="456"/>
    </location>
</feature>
<feature type="transmembrane region" description="Helical" evidence="8">
    <location>
        <begin position="751"/>
        <end position="771"/>
    </location>
</feature>
<proteinExistence type="predicted"/>
<evidence type="ECO:0000256" key="8">
    <source>
        <dbReference type="SAM" id="Phobius"/>
    </source>
</evidence>
<dbReference type="KEGG" id="slc:SL103_21735"/>
<dbReference type="InterPro" id="IPR001915">
    <property type="entry name" value="Peptidase_M48"/>
</dbReference>
<keyword evidence="8" id="KW-0472">Membrane</keyword>
<organism evidence="10 11">
    <name type="scientific">Streptomyces lydicus</name>
    <dbReference type="NCBI Taxonomy" id="47763"/>
    <lineage>
        <taxon>Bacteria</taxon>
        <taxon>Bacillati</taxon>
        <taxon>Actinomycetota</taxon>
        <taxon>Actinomycetes</taxon>
        <taxon>Kitasatosporales</taxon>
        <taxon>Streptomycetaceae</taxon>
        <taxon>Streptomyces</taxon>
    </lineage>
</organism>
<evidence type="ECO:0000259" key="9">
    <source>
        <dbReference type="Pfam" id="PF01435"/>
    </source>
</evidence>
<feature type="transmembrane region" description="Helical" evidence="8">
    <location>
        <begin position="645"/>
        <end position="668"/>
    </location>
</feature>
<keyword evidence="8" id="KW-1133">Transmembrane helix</keyword>
<dbReference type="OrthoDB" id="4889053at2"/>
<evidence type="ECO:0000256" key="1">
    <source>
        <dbReference type="ARBA" id="ARBA00001947"/>
    </source>
</evidence>
<dbReference type="RefSeq" id="WP_069570628.1">
    <property type="nucleotide sequence ID" value="NZ_CP017157.1"/>
</dbReference>
<dbReference type="Proteomes" id="UP000094094">
    <property type="component" value="Chromosome"/>
</dbReference>
<keyword evidence="8" id="KW-0812">Transmembrane</keyword>
<evidence type="ECO:0000313" key="10">
    <source>
        <dbReference type="EMBL" id="AOP48503.1"/>
    </source>
</evidence>
<feature type="region of interest" description="Disordered" evidence="7">
    <location>
        <begin position="780"/>
        <end position="816"/>
    </location>
</feature>